<organism evidence="1">
    <name type="scientific">Ophiostoma novo-ulmi</name>
    <dbReference type="NCBI Taxonomy" id="42373"/>
    <lineage>
        <taxon>Eukaryota</taxon>
        <taxon>Fungi</taxon>
        <taxon>Dikarya</taxon>
        <taxon>Ascomycota</taxon>
        <taxon>Pezizomycotina</taxon>
        <taxon>Sordariomycetes</taxon>
        <taxon>Sordariomycetidae</taxon>
        <taxon>Ophiostomatales</taxon>
        <taxon>Ophiostomataceae</taxon>
        <taxon>Ophiostoma</taxon>
    </lineage>
</organism>
<proteinExistence type="evidence at transcript level"/>
<accession>Q96W36</accession>
<dbReference type="EMBL" id="AF378554">
    <property type="protein sequence ID" value="AAK58057.1"/>
    <property type="molecule type" value="mRNA"/>
</dbReference>
<evidence type="ECO:0000313" key="1">
    <source>
        <dbReference type="EMBL" id="AAK58057.1"/>
    </source>
</evidence>
<dbReference type="AlphaFoldDB" id="Q96W36"/>
<name>Q96W36_OPHNO</name>
<reference evidence="1" key="1">
    <citation type="submission" date="2001-05" db="EMBL/GenBank/DDBJ databases">
        <title>A first detailed genetic map and electrophoretic karyotypes of the Dutch elm disease pathogens.</title>
        <authorList>
            <person name="Dusabenyagasani M."/>
            <person name="Dufour J."/>
            <person name="Bernier L."/>
        </authorList>
    </citation>
    <scope>NUCLEOTIDE SEQUENCE</scope>
    <source>
        <strain evidence="1">MH75</strain>
    </source>
</reference>
<protein>
    <submittedName>
        <fullName evidence="1">Uncharacterized protein</fullName>
    </submittedName>
</protein>
<sequence length="36" mass="4510">MRCLRVYHSDRCLRIVIQLRFSFLCPDQQHPYVRLF</sequence>